<sequence>MAIPVPTLSTQGWVTDLSSKIDFLLAHYVSTDQEQSNVYKNNISNMQYIIENYSGDPLQTAEAIARSVQTYLGRYYEQVIAEARFVLDNAVESQTTIKITLALNFTEDGISYTANRLLTYFNGKFKSITEVNNG</sequence>
<dbReference type="Proteomes" id="UP000222950">
    <property type="component" value="Segment"/>
</dbReference>
<evidence type="ECO:0000313" key="1">
    <source>
        <dbReference type="EMBL" id="BAW19545.1"/>
    </source>
</evidence>
<evidence type="ECO:0000313" key="2">
    <source>
        <dbReference type="Proteomes" id="UP000222950"/>
    </source>
</evidence>
<dbReference type="EMBL" id="AP017925">
    <property type="protein sequence ID" value="BAW19545.1"/>
    <property type="molecule type" value="Genomic_DNA"/>
</dbReference>
<protein>
    <submittedName>
        <fullName evidence="1">Uncharacterized protein</fullName>
    </submittedName>
</protein>
<proteinExistence type="predicted"/>
<accession>A0A1L7N243</accession>
<organism evidence="1 2">
    <name type="scientific">Ralstonia phage RP31</name>
    <dbReference type="NCBI Taxonomy" id="1923890"/>
    <lineage>
        <taxon>Viruses</taxon>
        <taxon>Duplodnaviria</taxon>
        <taxon>Heunggongvirae</taxon>
        <taxon>Uroviricota</taxon>
        <taxon>Caudoviricetes</taxon>
        <taxon>Chimalliviridae</taxon>
        <taxon>Ripduovirus</taxon>
        <taxon>Ripduovirus RP12</taxon>
    </lineage>
</organism>
<name>A0A1L7N243_9CAUD</name>
<reference evidence="1 2" key="1">
    <citation type="submission" date="2016-12" db="EMBL/GenBank/DDBJ databases">
        <title>Characterization of two jumbo phages RP12 and RP31 infecting the phytopathogen Ralstonia solanacearum.</title>
        <authorList>
            <person name="Kawasaki T."/>
            <person name="Yoshikawa G."/>
            <person name="Ogata H."/>
            <person name="Yamada T."/>
        </authorList>
    </citation>
    <scope>NUCLEOTIDE SEQUENCE [LARGE SCALE GENOMIC DNA]</scope>
    <source>
        <strain evidence="1 2">RP31</strain>
    </source>
</reference>